<proteinExistence type="predicted"/>
<dbReference type="GO" id="GO:0005774">
    <property type="term" value="C:vacuolar membrane"/>
    <property type="evidence" value="ECO:0007669"/>
    <property type="project" value="TreeGrafter"/>
</dbReference>
<dbReference type="EMBL" id="LJIG01002894">
    <property type="protein sequence ID" value="KRT84046.1"/>
    <property type="molecule type" value="Genomic_DNA"/>
</dbReference>
<feature type="transmembrane region" description="Helical" evidence="5">
    <location>
        <begin position="136"/>
        <end position="159"/>
    </location>
</feature>
<dbReference type="AlphaFoldDB" id="A0A0T6B9W1"/>
<evidence type="ECO:0000256" key="3">
    <source>
        <dbReference type="ARBA" id="ARBA00022989"/>
    </source>
</evidence>
<keyword evidence="3 5" id="KW-1133">Transmembrane helix</keyword>
<accession>A0A0T6B9W1</accession>
<dbReference type="PANTHER" id="PTHR22950:SF703">
    <property type="entry name" value="AMINO ACID TRANSPORTER TRANSMEMBRANE DOMAIN-CONTAINING PROTEIN"/>
    <property type="match status" value="1"/>
</dbReference>
<dbReference type="Pfam" id="PF01490">
    <property type="entry name" value="Aa_trans"/>
    <property type="match status" value="1"/>
</dbReference>
<sequence length="311" mass="34840">MNNYNSFSASEPLWTQVLSDPEDGLVYASRYHPFELKSSAVGTFKKEQKKNGLTVLQTAIFIGGEMAGSGVLALPRAIVNSGWIGIILLIVFCFNAAYGGTRLGACWQILEERFPEHRNKTRNPYATIAQKAIGKWAGVMVSACIQVTLFGAGTVYLLLASQIIQELLNNFFPNISFCFWFMTIAVFLMPLMWLGSPKDFRFVGVIALLTTTIACVLFFSQMVMDGMTLSTPVKHVAHDFHDFFLAFGTLLFAFGGASTFPTIQNDMHEKHKFSISVVIAFIGNYTRRLYYEYTITLFKFNLFTIVEMSFG</sequence>
<evidence type="ECO:0000256" key="1">
    <source>
        <dbReference type="ARBA" id="ARBA00004141"/>
    </source>
</evidence>
<protein>
    <submittedName>
        <fullName evidence="7">Amino acid transporter</fullName>
    </submittedName>
</protein>
<evidence type="ECO:0000313" key="8">
    <source>
        <dbReference type="Proteomes" id="UP000051574"/>
    </source>
</evidence>
<dbReference type="Gene3D" id="1.20.1740.10">
    <property type="entry name" value="Amino acid/polyamine transporter I"/>
    <property type="match status" value="1"/>
</dbReference>
<feature type="transmembrane region" description="Helical" evidence="5">
    <location>
        <begin position="53"/>
        <end position="74"/>
    </location>
</feature>
<keyword evidence="4 5" id="KW-0472">Membrane</keyword>
<dbReference type="PANTHER" id="PTHR22950">
    <property type="entry name" value="AMINO ACID TRANSPORTER"/>
    <property type="match status" value="1"/>
</dbReference>
<comment type="subcellular location">
    <subcellularLocation>
        <location evidence="1">Membrane</location>
        <topology evidence="1">Multi-pass membrane protein</topology>
    </subcellularLocation>
</comment>
<feature type="transmembrane region" description="Helical" evidence="5">
    <location>
        <begin position="202"/>
        <end position="223"/>
    </location>
</feature>
<keyword evidence="2 5" id="KW-0812">Transmembrane</keyword>
<feature type="transmembrane region" description="Helical" evidence="5">
    <location>
        <begin position="80"/>
        <end position="98"/>
    </location>
</feature>
<evidence type="ECO:0000256" key="5">
    <source>
        <dbReference type="SAM" id="Phobius"/>
    </source>
</evidence>
<dbReference type="GO" id="GO:0015179">
    <property type="term" value="F:L-amino acid transmembrane transporter activity"/>
    <property type="evidence" value="ECO:0007669"/>
    <property type="project" value="TreeGrafter"/>
</dbReference>
<name>A0A0T6B9W1_9SCAR</name>
<evidence type="ECO:0000313" key="7">
    <source>
        <dbReference type="EMBL" id="KRT84046.1"/>
    </source>
</evidence>
<evidence type="ECO:0000256" key="2">
    <source>
        <dbReference type="ARBA" id="ARBA00022692"/>
    </source>
</evidence>
<feature type="transmembrane region" description="Helical" evidence="5">
    <location>
        <begin position="171"/>
        <end position="195"/>
    </location>
</feature>
<comment type="caution">
    <text evidence="7">The sequence shown here is derived from an EMBL/GenBank/DDBJ whole genome shotgun (WGS) entry which is preliminary data.</text>
</comment>
<feature type="transmembrane region" description="Helical" evidence="5">
    <location>
        <begin position="243"/>
        <end position="263"/>
    </location>
</feature>
<dbReference type="OrthoDB" id="655540at2759"/>
<keyword evidence="8" id="KW-1185">Reference proteome</keyword>
<evidence type="ECO:0000259" key="6">
    <source>
        <dbReference type="Pfam" id="PF01490"/>
    </source>
</evidence>
<reference evidence="7 8" key="1">
    <citation type="submission" date="2015-09" db="EMBL/GenBank/DDBJ databases">
        <title>Draft genome of the scarab beetle Oryctes borbonicus.</title>
        <authorList>
            <person name="Meyer J.M."/>
            <person name="Markov G.V."/>
            <person name="Baskaran P."/>
            <person name="Herrmann M."/>
            <person name="Sommer R.J."/>
            <person name="Roedelsperger C."/>
        </authorList>
    </citation>
    <scope>NUCLEOTIDE SEQUENCE [LARGE SCALE GENOMIC DNA]</scope>
    <source>
        <strain evidence="7">OB123</strain>
        <tissue evidence="7">Whole animal</tissue>
    </source>
</reference>
<organism evidence="7 8">
    <name type="scientific">Oryctes borbonicus</name>
    <dbReference type="NCBI Taxonomy" id="1629725"/>
    <lineage>
        <taxon>Eukaryota</taxon>
        <taxon>Metazoa</taxon>
        <taxon>Ecdysozoa</taxon>
        <taxon>Arthropoda</taxon>
        <taxon>Hexapoda</taxon>
        <taxon>Insecta</taxon>
        <taxon>Pterygota</taxon>
        <taxon>Neoptera</taxon>
        <taxon>Endopterygota</taxon>
        <taxon>Coleoptera</taxon>
        <taxon>Polyphaga</taxon>
        <taxon>Scarabaeiformia</taxon>
        <taxon>Scarabaeidae</taxon>
        <taxon>Dynastinae</taxon>
        <taxon>Oryctes</taxon>
    </lineage>
</organism>
<feature type="domain" description="Amino acid transporter transmembrane" evidence="6">
    <location>
        <begin position="53"/>
        <end position="280"/>
    </location>
</feature>
<dbReference type="Proteomes" id="UP000051574">
    <property type="component" value="Unassembled WGS sequence"/>
</dbReference>
<gene>
    <name evidence="7" type="ORF">AMK59_1461</name>
</gene>
<dbReference type="InterPro" id="IPR013057">
    <property type="entry name" value="AA_transpt_TM"/>
</dbReference>
<evidence type="ECO:0000256" key="4">
    <source>
        <dbReference type="ARBA" id="ARBA00023136"/>
    </source>
</evidence>